<name>A0A6M0RN39_9CYAN</name>
<dbReference type="Gene3D" id="2.60.120.380">
    <property type="match status" value="1"/>
</dbReference>
<gene>
    <name evidence="4" type="ORF">DXZ20_18990</name>
</gene>
<keyword evidence="5" id="KW-1185">Reference proteome</keyword>
<proteinExistence type="predicted"/>
<protein>
    <submittedName>
        <fullName evidence="4">Uncharacterized protein</fullName>
    </submittedName>
</protein>
<dbReference type="Pfam" id="PF04151">
    <property type="entry name" value="PPC"/>
    <property type="match status" value="1"/>
</dbReference>
<dbReference type="Proteomes" id="UP000481033">
    <property type="component" value="Unassembled WGS sequence"/>
</dbReference>
<dbReference type="RefSeq" id="WP_163699847.1">
    <property type="nucleotide sequence ID" value="NZ_QXHD01000004.1"/>
</dbReference>
<keyword evidence="1" id="KW-0732">Signal</keyword>
<dbReference type="InterPro" id="IPR005135">
    <property type="entry name" value="Endo/exonuclease/phosphatase"/>
</dbReference>
<evidence type="ECO:0000313" key="4">
    <source>
        <dbReference type="EMBL" id="NEZ57707.1"/>
    </source>
</evidence>
<evidence type="ECO:0000259" key="2">
    <source>
        <dbReference type="Pfam" id="PF03372"/>
    </source>
</evidence>
<sequence length="406" mass="45068">MPPITQRVSPVSLLALVLAMLMAKPAVSQTTLRIMAANTSSGNRQSYDPGEGTRIFQGLTPDIVLIQEFNIGNNSDSDITAWVKSTFGDEFSYYREDDAQIPNGVISRYPILDSGEWDDPAVSNRDFAWAKIDLPGDQDLWAISVHFLTRSANTRNIQANALIKFVEDNVPNEDLLVIGGDLNTRNITETALRTLGTVVNTRPPYPVDQNGDGDTNSSRRRPYDWVFADVDLQEYEVPVTIGENTFSNGLVFDSRVYSPLSDVAPVRRNDSGARNMQHMAVIRDFLIAEETGIAPPLMSCQPITGRVSNDEWQHYYIDVPDGTAQLELQMLGTEAAAGDVDLYVRKDDKPTLGRYDFRPWLNGSDETITVNSQTRPALSSGLWYIGTYGYWGGEYSLTAVVDSCEE</sequence>
<evidence type="ECO:0000259" key="3">
    <source>
        <dbReference type="Pfam" id="PF04151"/>
    </source>
</evidence>
<feature type="domain" description="Endonuclease/exonuclease/phosphatase" evidence="2">
    <location>
        <begin position="60"/>
        <end position="229"/>
    </location>
</feature>
<dbReference type="Pfam" id="PF03372">
    <property type="entry name" value="Exo_endo_phos"/>
    <property type="match status" value="1"/>
</dbReference>
<feature type="chain" id="PRO_5027050878" evidence="1">
    <location>
        <begin position="29"/>
        <end position="406"/>
    </location>
</feature>
<dbReference type="EMBL" id="QXHD01000004">
    <property type="protein sequence ID" value="NEZ57707.1"/>
    <property type="molecule type" value="Genomic_DNA"/>
</dbReference>
<dbReference type="InterPro" id="IPR036691">
    <property type="entry name" value="Endo/exonu/phosph_ase_sf"/>
</dbReference>
<evidence type="ECO:0000313" key="5">
    <source>
        <dbReference type="Proteomes" id="UP000481033"/>
    </source>
</evidence>
<reference evidence="4 5" key="1">
    <citation type="journal article" date="2020" name="Microb. Ecol.">
        <title>Ecogenomics of the Marine Benthic Filamentous Cyanobacterium Adonisia.</title>
        <authorList>
            <person name="Walter J.M."/>
            <person name="Coutinho F.H."/>
            <person name="Leomil L."/>
            <person name="Hargreaves P.I."/>
            <person name="Campeao M.E."/>
            <person name="Vieira V.V."/>
            <person name="Silva B.S."/>
            <person name="Fistarol G.O."/>
            <person name="Salomon P.S."/>
            <person name="Sawabe T."/>
            <person name="Mino S."/>
            <person name="Hosokawa M."/>
            <person name="Miyashita H."/>
            <person name="Maruyama F."/>
            <person name="van Verk M.C."/>
            <person name="Dutilh B.E."/>
            <person name="Thompson C.C."/>
            <person name="Thompson F.L."/>
        </authorList>
    </citation>
    <scope>NUCLEOTIDE SEQUENCE [LARGE SCALE GENOMIC DNA]</scope>
    <source>
        <strain evidence="4 5">CCMR0081</strain>
    </source>
</reference>
<dbReference type="GO" id="GO:0003824">
    <property type="term" value="F:catalytic activity"/>
    <property type="evidence" value="ECO:0007669"/>
    <property type="project" value="InterPro"/>
</dbReference>
<dbReference type="SUPFAM" id="SSF56219">
    <property type="entry name" value="DNase I-like"/>
    <property type="match status" value="1"/>
</dbReference>
<evidence type="ECO:0000256" key="1">
    <source>
        <dbReference type="SAM" id="SignalP"/>
    </source>
</evidence>
<accession>A0A6M0RN39</accession>
<organism evidence="4 5">
    <name type="scientific">Adonisia turfae CCMR0081</name>
    <dbReference type="NCBI Taxonomy" id="2292702"/>
    <lineage>
        <taxon>Bacteria</taxon>
        <taxon>Bacillati</taxon>
        <taxon>Cyanobacteriota</taxon>
        <taxon>Adonisia</taxon>
        <taxon>Adonisia turfae</taxon>
    </lineage>
</organism>
<comment type="caution">
    <text evidence="4">The sequence shown here is derived from an EMBL/GenBank/DDBJ whole genome shotgun (WGS) entry which is preliminary data.</text>
</comment>
<dbReference type="InterPro" id="IPR007280">
    <property type="entry name" value="Peptidase_C_arc/bac"/>
</dbReference>
<feature type="domain" description="Peptidase C-terminal archaeal/bacterial" evidence="3">
    <location>
        <begin position="314"/>
        <end position="388"/>
    </location>
</feature>
<dbReference type="AlphaFoldDB" id="A0A6M0RN39"/>
<feature type="signal peptide" evidence="1">
    <location>
        <begin position="1"/>
        <end position="28"/>
    </location>
</feature>
<dbReference type="Gene3D" id="3.60.10.10">
    <property type="entry name" value="Endonuclease/exonuclease/phosphatase"/>
    <property type="match status" value="1"/>
</dbReference>